<evidence type="ECO:0000313" key="11">
    <source>
        <dbReference type="Proteomes" id="UP001148834"/>
    </source>
</evidence>
<evidence type="ECO:0000256" key="5">
    <source>
        <dbReference type="HAMAP-Rule" id="MF_01114"/>
    </source>
</evidence>
<proteinExistence type="inferred from homology"/>
<comment type="subcellular location">
    <subcellularLocation>
        <location evidence="1 5">Cytoplasm</location>
    </subcellularLocation>
</comment>
<dbReference type="InterPro" id="IPR053925">
    <property type="entry name" value="RecX_HTH_3rd"/>
</dbReference>
<dbReference type="NCBIfam" id="NF001057">
    <property type="entry name" value="PRK00117.3-3"/>
    <property type="match status" value="1"/>
</dbReference>
<dbReference type="AlphaFoldDB" id="A0A084F0G6"/>
<dbReference type="InterPro" id="IPR053926">
    <property type="entry name" value="RecX_HTH_1st"/>
</dbReference>
<accession>A0A084F0G6</accession>
<reference evidence="10" key="2">
    <citation type="submission" date="2023-04" db="EMBL/GenBank/DDBJ databases">
        <title>Molecular characterization of the Integrative and Conjugative elements harboring multidrug-resistance gene from Glaesserella (Haemophilus) parasuis.</title>
        <authorList>
            <person name="Che Y."/>
            <person name="Zhou L."/>
        </authorList>
    </citation>
    <scope>NUCLEOTIDE SEQUENCE</scope>
    <source>
        <strain evidence="10">Z44</strain>
    </source>
</reference>
<protein>
    <recommendedName>
        <fullName evidence="3 5">Regulatory protein RecX</fullName>
    </recommendedName>
</protein>
<evidence type="ECO:0000256" key="3">
    <source>
        <dbReference type="ARBA" id="ARBA00018111"/>
    </source>
</evidence>
<dbReference type="Pfam" id="PF21981">
    <property type="entry name" value="RecX_HTH3"/>
    <property type="match status" value="1"/>
</dbReference>
<dbReference type="InterPro" id="IPR053924">
    <property type="entry name" value="RecX_HTH_2nd"/>
</dbReference>
<dbReference type="InterPro" id="IPR003783">
    <property type="entry name" value="Regulatory_RecX"/>
</dbReference>
<dbReference type="GO" id="GO:0006282">
    <property type="term" value="P:regulation of DNA repair"/>
    <property type="evidence" value="ECO:0007669"/>
    <property type="project" value="UniProtKB-UniRule"/>
</dbReference>
<dbReference type="PANTHER" id="PTHR33602:SF1">
    <property type="entry name" value="REGULATORY PROTEIN RECX FAMILY PROTEIN"/>
    <property type="match status" value="1"/>
</dbReference>
<dbReference type="Gene3D" id="1.10.10.10">
    <property type="entry name" value="Winged helix-like DNA-binding domain superfamily/Winged helix DNA-binding domain"/>
    <property type="match status" value="2"/>
</dbReference>
<feature type="domain" description="RecX third three-helical" evidence="7">
    <location>
        <begin position="101"/>
        <end position="139"/>
    </location>
</feature>
<keyword evidence="4 5" id="KW-0963">Cytoplasm</keyword>
<dbReference type="OrthoDB" id="7066780at2"/>
<dbReference type="Proteomes" id="UP001222296">
    <property type="component" value="Chromosome"/>
</dbReference>
<dbReference type="RefSeq" id="WP_035497070.1">
    <property type="nucleotide sequence ID" value="NZ_CP049090.1"/>
</dbReference>
<evidence type="ECO:0000313" key="10">
    <source>
        <dbReference type="EMBL" id="WGE10634.1"/>
    </source>
</evidence>
<dbReference type="HAMAP" id="MF_01114">
    <property type="entry name" value="RecX"/>
    <property type="match status" value="1"/>
</dbReference>
<feature type="domain" description="RecX second three-helical" evidence="6">
    <location>
        <begin position="53"/>
        <end position="93"/>
    </location>
</feature>
<evidence type="ECO:0000259" key="8">
    <source>
        <dbReference type="Pfam" id="PF21982"/>
    </source>
</evidence>
<evidence type="ECO:0000256" key="4">
    <source>
        <dbReference type="ARBA" id="ARBA00022490"/>
    </source>
</evidence>
<evidence type="ECO:0000259" key="7">
    <source>
        <dbReference type="Pfam" id="PF21981"/>
    </source>
</evidence>
<reference evidence="9" key="1">
    <citation type="submission" date="2022-09" db="EMBL/GenBank/DDBJ databases">
        <title>Molecular characterization of Glaesserella parasuis strains circulating in commercial swine farms using whole-genome sequencing.</title>
        <authorList>
            <person name="Mugabi R."/>
            <person name="Clavijo M."/>
            <person name="Li G."/>
        </authorList>
    </citation>
    <scope>NUCLEOTIDE SEQUENCE</scope>
    <source>
        <strain evidence="9">0435-53</strain>
    </source>
</reference>
<evidence type="ECO:0000256" key="2">
    <source>
        <dbReference type="ARBA" id="ARBA00009695"/>
    </source>
</evidence>
<dbReference type="EMBL" id="JAODIR010000025">
    <property type="protein sequence ID" value="MDD2168148.1"/>
    <property type="molecule type" value="Genomic_DNA"/>
</dbReference>
<dbReference type="EMBL" id="CP121769">
    <property type="protein sequence ID" value="WGE10634.1"/>
    <property type="molecule type" value="Genomic_DNA"/>
</dbReference>
<comment type="function">
    <text evidence="5">Modulates RecA activity.</text>
</comment>
<dbReference type="Proteomes" id="UP001148834">
    <property type="component" value="Unassembled WGS sequence"/>
</dbReference>
<organism evidence="9 11">
    <name type="scientific">Glaesserella parasuis</name>
    <name type="common">Haemophilus parasuis</name>
    <dbReference type="NCBI Taxonomy" id="738"/>
    <lineage>
        <taxon>Bacteria</taxon>
        <taxon>Pseudomonadati</taxon>
        <taxon>Pseudomonadota</taxon>
        <taxon>Gammaproteobacteria</taxon>
        <taxon>Pasteurellales</taxon>
        <taxon>Pasteurellaceae</taxon>
        <taxon>Glaesserella</taxon>
    </lineage>
</organism>
<name>A0A084F0G6_GLAPU</name>
<dbReference type="Pfam" id="PF02631">
    <property type="entry name" value="RecX_HTH2"/>
    <property type="match status" value="1"/>
</dbReference>
<feature type="domain" description="RecX first three-helical" evidence="8">
    <location>
        <begin position="10"/>
        <end position="44"/>
    </location>
</feature>
<dbReference type="GO" id="GO:0005737">
    <property type="term" value="C:cytoplasm"/>
    <property type="evidence" value="ECO:0007669"/>
    <property type="project" value="UniProtKB-SubCell"/>
</dbReference>
<dbReference type="Pfam" id="PF21982">
    <property type="entry name" value="RecX_HTH1"/>
    <property type="match status" value="1"/>
</dbReference>
<evidence type="ECO:0000256" key="1">
    <source>
        <dbReference type="ARBA" id="ARBA00004496"/>
    </source>
</evidence>
<dbReference type="PANTHER" id="PTHR33602">
    <property type="entry name" value="REGULATORY PROTEIN RECX FAMILY PROTEIN"/>
    <property type="match status" value="1"/>
</dbReference>
<dbReference type="InterPro" id="IPR036388">
    <property type="entry name" value="WH-like_DNA-bd_sf"/>
</dbReference>
<sequence>MTHKYSANSYLLYLLSKREYSEAEIRHKLQLKEYNTQEIEQAIEQAQANKWQSDERFAISYVRYRSQQGYGPRRLKQELQLKGVKEWVISQAIDEAEVDFFELAERLFEKKRPSHWDIKAKQKMWRYMVSHGFYNDHFRHLLDLDYGDYDE</sequence>
<gene>
    <name evidence="5 9" type="primary">recX</name>
    <name evidence="9" type="ORF">N5925_05960</name>
    <name evidence="10" type="ORF">QBL01_03295</name>
</gene>
<evidence type="ECO:0000259" key="6">
    <source>
        <dbReference type="Pfam" id="PF02631"/>
    </source>
</evidence>
<evidence type="ECO:0000313" key="9">
    <source>
        <dbReference type="EMBL" id="MDD2168148.1"/>
    </source>
</evidence>
<comment type="similarity">
    <text evidence="2 5">Belongs to the RecX family.</text>
</comment>